<dbReference type="AlphaFoldDB" id="A0A8S1HK84"/>
<dbReference type="InterPro" id="IPR010558">
    <property type="entry name" value="Ly-6-related"/>
</dbReference>
<evidence type="ECO:0000313" key="3">
    <source>
        <dbReference type="Proteomes" id="UP000835052"/>
    </source>
</evidence>
<reference evidence="2" key="1">
    <citation type="submission" date="2020-10" db="EMBL/GenBank/DDBJ databases">
        <authorList>
            <person name="Kikuchi T."/>
        </authorList>
    </citation>
    <scope>NUCLEOTIDE SEQUENCE</scope>
    <source>
        <strain evidence="2">NKZ352</strain>
    </source>
</reference>
<dbReference type="GO" id="GO:1990834">
    <property type="term" value="P:response to odorant"/>
    <property type="evidence" value="ECO:0007669"/>
    <property type="project" value="TreeGrafter"/>
</dbReference>
<evidence type="ECO:0000313" key="2">
    <source>
        <dbReference type="EMBL" id="CAD6196108.1"/>
    </source>
</evidence>
<keyword evidence="1" id="KW-1133">Transmembrane helix</keyword>
<feature type="transmembrane region" description="Helical" evidence="1">
    <location>
        <begin position="326"/>
        <end position="346"/>
    </location>
</feature>
<keyword evidence="3" id="KW-1185">Reference proteome</keyword>
<keyword evidence="1" id="KW-0812">Transmembrane</keyword>
<dbReference type="OrthoDB" id="5848453at2759"/>
<protein>
    <submittedName>
        <fullName evidence="2">Uncharacterized protein</fullName>
    </submittedName>
</protein>
<comment type="caution">
    <text evidence="2">The sequence shown here is derived from an EMBL/GenBank/DDBJ whole genome shotgun (WGS) entry which is preliminary data.</text>
</comment>
<accession>A0A8S1HK84</accession>
<dbReference type="PANTHER" id="PTHR34722:SF3">
    <property type="entry name" value="HOMOLOG OF ODR-2 (TWO)"/>
    <property type="match status" value="1"/>
</dbReference>
<dbReference type="GO" id="GO:0043025">
    <property type="term" value="C:neuronal cell body"/>
    <property type="evidence" value="ECO:0007669"/>
    <property type="project" value="TreeGrafter"/>
</dbReference>
<dbReference type="PANTHER" id="PTHR34722">
    <property type="entry name" value="HOMOLOG OF ODR-2 (TWO)-RELATED"/>
    <property type="match status" value="1"/>
</dbReference>
<dbReference type="GO" id="GO:0030424">
    <property type="term" value="C:axon"/>
    <property type="evidence" value="ECO:0007669"/>
    <property type="project" value="TreeGrafter"/>
</dbReference>
<dbReference type="EMBL" id="CAJGYM010000066">
    <property type="protein sequence ID" value="CAD6196108.1"/>
    <property type="molecule type" value="Genomic_DNA"/>
</dbReference>
<dbReference type="Proteomes" id="UP000835052">
    <property type="component" value="Unassembled WGS sequence"/>
</dbReference>
<evidence type="ECO:0000256" key="1">
    <source>
        <dbReference type="SAM" id="Phobius"/>
    </source>
</evidence>
<sequence>MALRDESREAAGAQEEEEAEKRLLRMRPLLIRFPAWVDICGGGRAALNAVRFVRPKARRRHAHLGKPPKAWCTCVLPRGAAPPSFSHSSGRIPSDVEGCQMTSQFTKLFSFILANVHDPAAPDDTDLSLIPSIPFSASSKLLRLLLSAPDSLASFPIFWATYTRLTAISTTNWMAADVLQLVSYLLANVSDFTTALRLPCYSCMSPYLEDHYGYISHLYRKPMSFDVHCDKHSLDRNYLYMKNCSDMCITLRIHDVVGGRRRHGYLRGCLSDLQGYNHTVIRGLAERQGCLETTARELFLPTAQRQELEQLPLGLCACHNSLCNVATSPSVGFCLAVLLLIFFLVFTR</sequence>
<name>A0A8S1HK84_9PELO</name>
<proteinExistence type="predicted"/>
<organism evidence="2 3">
    <name type="scientific">Caenorhabditis auriculariae</name>
    <dbReference type="NCBI Taxonomy" id="2777116"/>
    <lineage>
        <taxon>Eukaryota</taxon>
        <taxon>Metazoa</taxon>
        <taxon>Ecdysozoa</taxon>
        <taxon>Nematoda</taxon>
        <taxon>Chromadorea</taxon>
        <taxon>Rhabditida</taxon>
        <taxon>Rhabditina</taxon>
        <taxon>Rhabditomorpha</taxon>
        <taxon>Rhabditoidea</taxon>
        <taxon>Rhabditidae</taxon>
        <taxon>Peloderinae</taxon>
        <taxon>Caenorhabditis</taxon>
    </lineage>
</organism>
<dbReference type="Pfam" id="PF06579">
    <property type="entry name" value="Ly-6_related"/>
    <property type="match status" value="1"/>
</dbReference>
<gene>
    <name evidence="2" type="ORF">CAUJ_LOCUS12023</name>
</gene>
<keyword evidence="1" id="KW-0472">Membrane</keyword>
<dbReference type="GO" id="GO:0042048">
    <property type="term" value="P:olfactory behavior"/>
    <property type="evidence" value="ECO:0007669"/>
    <property type="project" value="TreeGrafter"/>
</dbReference>